<dbReference type="Proteomes" id="UP000682733">
    <property type="component" value="Unassembled WGS sequence"/>
</dbReference>
<dbReference type="EMBL" id="CAJOBC010000091">
    <property type="protein sequence ID" value="CAF3535197.1"/>
    <property type="molecule type" value="Genomic_DNA"/>
</dbReference>
<name>A0A813PGV8_9BILA</name>
<evidence type="ECO:0000313" key="4">
    <source>
        <dbReference type="EMBL" id="CAF4145935.1"/>
    </source>
</evidence>
<dbReference type="Proteomes" id="UP000663829">
    <property type="component" value="Unassembled WGS sequence"/>
</dbReference>
<dbReference type="EMBL" id="CAJNOK010021586">
    <property type="protein sequence ID" value="CAF1334525.1"/>
    <property type="molecule type" value="Genomic_DNA"/>
</dbReference>
<protein>
    <submittedName>
        <fullName evidence="1">Uncharacterized protein</fullName>
    </submittedName>
</protein>
<evidence type="ECO:0000313" key="1">
    <source>
        <dbReference type="EMBL" id="CAF0754972.1"/>
    </source>
</evidence>
<evidence type="ECO:0000313" key="3">
    <source>
        <dbReference type="EMBL" id="CAF3535197.1"/>
    </source>
</evidence>
<comment type="caution">
    <text evidence="1">The sequence shown here is derived from an EMBL/GenBank/DDBJ whole genome shotgun (WGS) entry which is preliminary data.</text>
</comment>
<dbReference type="Proteomes" id="UP000677228">
    <property type="component" value="Unassembled WGS sequence"/>
</dbReference>
<dbReference type="EMBL" id="CAJOBA010043210">
    <property type="protein sequence ID" value="CAF4145935.1"/>
    <property type="molecule type" value="Genomic_DNA"/>
</dbReference>
<dbReference type="AlphaFoldDB" id="A0A813PGV8"/>
<evidence type="ECO:0000313" key="2">
    <source>
        <dbReference type="EMBL" id="CAF1334525.1"/>
    </source>
</evidence>
<proteinExistence type="predicted"/>
<sequence>MTFPWASVDCLPTSTSNSVNPKQLSTDYLKHNRSLLNMRSNTHLNNRQNDIKRLVNDARISPQTNSSGYHSDLSCLSSANESPQLDVQPEANNRYAPLATNSTLKEKSATVCRTNNIECDDHHQKQKSNNIIPNKSRFQSFLRRQYEKAKQKLLPKPSSTKKAPNTITTNVTTTTIGTSTSSNSINILSDSNNYNSVNTNNNHTKQPKQYLTSVYQHSVGSEPIYSVYVYPTHKLASKSDYTPIHECYSSSSFSTSQQPYYSTRNYIPVSTTKNPNYDYLPNVNNSSFLNNGPKTSLCSGSGQNTARRVSNYYCPYADNFQIQRSYPINQQQTATIPTRSQYSHFRSPHSKTISDLISRTHHQQRYQYTNDRYEHQSVLPPSDQYYRNYIPISECSQQLRSVDDDGKSAFKPLKRNIPMKSSIPSTTNIINDDVIDDKLCDLEVAKYFKNNPNYFDVYNESTLQCLYPKAYKLPIQNYVETLC</sequence>
<dbReference type="OrthoDB" id="10033172at2759"/>
<gene>
    <name evidence="1" type="ORF">GPM918_LOCUS1060</name>
    <name evidence="2" type="ORF">OVA965_LOCUS30049</name>
    <name evidence="3" type="ORF">SRO942_LOCUS1060</name>
    <name evidence="4" type="ORF">TMI583_LOCUS30844</name>
</gene>
<evidence type="ECO:0000313" key="5">
    <source>
        <dbReference type="Proteomes" id="UP000663829"/>
    </source>
</evidence>
<reference evidence="1" key="1">
    <citation type="submission" date="2021-02" db="EMBL/GenBank/DDBJ databases">
        <authorList>
            <person name="Nowell W R."/>
        </authorList>
    </citation>
    <scope>NUCLEOTIDE SEQUENCE</scope>
</reference>
<dbReference type="Proteomes" id="UP000681722">
    <property type="component" value="Unassembled WGS sequence"/>
</dbReference>
<dbReference type="EMBL" id="CAJNOQ010000091">
    <property type="protein sequence ID" value="CAF0754972.1"/>
    <property type="molecule type" value="Genomic_DNA"/>
</dbReference>
<organism evidence="1 5">
    <name type="scientific">Didymodactylos carnosus</name>
    <dbReference type="NCBI Taxonomy" id="1234261"/>
    <lineage>
        <taxon>Eukaryota</taxon>
        <taxon>Metazoa</taxon>
        <taxon>Spiralia</taxon>
        <taxon>Gnathifera</taxon>
        <taxon>Rotifera</taxon>
        <taxon>Eurotatoria</taxon>
        <taxon>Bdelloidea</taxon>
        <taxon>Philodinida</taxon>
        <taxon>Philodinidae</taxon>
        <taxon>Didymodactylos</taxon>
    </lineage>
</organism>
<accession>A0A813PGV8</accession>
<keyword evidence="5" id="KW-1185">Reference proteome</keyword>